<feature type="region of interest" description="Disordered" evidence="1">
    <location>
        <begin position="170"/>
        <end position="199"/>
    </location>
</feature>
<evidence type="ECO:0000313" key="3">
    <source>
        <dbReference type="EMBL" id="AJF98392.1"/>
    </source>
</evidence>
<sequence>MAVGGAGPVASSPSLLDREAKRATPVTIVAGAAVAKVGEIEQTLRRTRTTSQRGGAAVGAPCEAVQRSAFEARRAHVRLLFFLAPSFARLVPWWLFLAFFFFRCVTAVATCSVALARCFFKFFFRVQPTASMAVAAAAARSPRSFSLWWARVACDGPFYHHACGVRRRRRTPAMSAQPGVPKGHATKGRKKGAPRGLTP</sequence>
<reference evidence="3 4" key="1">
    <citation type="journal article" date="2015" name="Parasitol. Res.">
        <title>Viruses in close associations with free-living amoebae.</title>
        <authorList>
            <person name="Scheid P."/>
        </authorList>
    </citation>
    <scope>NUCLEOTIDE SEQUENCE [LARGE SCALE GENOMIC DNA]</scope>
    <source>
        <strain evidence="3">KlaHel</strain>
    </source>
</reference>
<keyword evidence="2" id="KW-0812">Transmembrane</keyword>
<name>A0A0B5JEZ2_9VIRU</name>
<dbReference type="KEGG" id="vg:23463309"/>
<proteinExistence type="predicted"/>
<organism evidence="3 4">
    <name type="scientific">Pandoravirus inopinatum</name>
    <dbReference type="NCBI Taxonomy" id="1605721"/>
    <lineage>
        <taxon>Viruses</taxon>
        <taxon>Pandoravirus</taxon>
    </lineage>
</organism>
<keyword evidence="2" id="KW-0472">Membrane</keyword>
<feature type="compositionally biased region" description="Basic residues" evidence="1">
    <location>
        <begin position="184"/>
        <end position="193"/>
    </location>
</feature>
<dbReference type="EMBL" id="KP136319">
    <property type="protein sequence ID" value="AJF98392.1"/>
    <property type="molecule type" value="Genomic_DNA"/>
</dbReference>
<evidence type="ECO:0000313" key="4">
    <source>
        <dbReference type="Proteomes" id="UP000202511"/>
    </source>
</evidence>
<evidence type="ECO:0000256" key="2">
    <source>
        <dbReference type="SAM" id="Phobius"/>
    </source>
</evidence>
<feature type="transmembrane region" description="Helical" evidence="2">
    <location>
        <begin position="100"/>
        <end position="120"/>
    </location>
</feature>
<keyword evidence="2" id="KW-1133">Transmembrane helix</keyword>
<evidence type="ECO:0000256" key="1">
    <source>
        <dbReference type="SAM" id="MobiDB-lite"/>
    </source>
</evidence>
<dbReference type="RefSeq" id="YP_009120627.1">
    <property type="nucleotide sequence ID" value="NC_026440.1"/>
</dbReference>
<evidence type="ECO:0008006" key="5">
    <source>
        <dbReference type="Google" id="ProtNLM"/>
    </source>
</evidence>
<dbReference type="GeneID" id="23463309"/>
<accession>A0A0B5JEZ2</accession>
<dbReference type="Proteomes" id="UP000202511">
    <property type="component" value="Segment"/>
</dbReference>
<protein>
    <recommendedName>
        <fullName evidence="5">Transmembrane protein</fullName>
    </recommendedName>
</protein>